<evidence type="ECO:0000313" key="3">
    <source>
        <dbReference type="EMBL" id="TWF97450.1"/>
    </source>
</evidence>
<feature type="transmembrane region" description="Helical" evidence="1">
    <location>
        <begin position="175"/>
        <end position="195"/>
    </location>
</feature>
<accession>A0A561UDJ9</accession>
<sequence length="255" mass="27367">MWLLFLVPACAVAVLSCLRLVRAAATADAMTELSQEHSEEVAIGLYETAYLSGGPSRVVELAMVLMSGRGRLHLAHTGWTTVVDPRGRSRVERALIHEIGPDGQCRTSELRQALADHPTVTEIGVRLSLAGLATPAGIRESTLLAVRQVRQALLFAVLLLIAAMCLTGPGEQGCAATFAWFSLPLILTTGTLLMARVDVHPYTRWAAPAGQRLLRELRIPLHRSAPDTERGLLTAVAMDGAEALADARLRAALRG</sequence>
<protein>
    <submittedName>
        <fullName evidence="3">Uncharacterized protein (TIGR04222 family)</fullName>
    </submittedName>
</protein>
<keyword evidence="1" id="KW-0472">Membrane</keyword>
<evidence type="ECO:0000256" key="2">
    <source>
        <dbReference type="SAM" id="SignalP"/>
    </source>
</evidence>
<dbReference type="RefSeq" id="WP_145903938.1">
    <property type="nucleotide sequence ID" value="NZ_BAAAMZ010000008.1"/>
</dbReference>
<dbReference type="AlphaFoldDB" id="A0A561UDJ9"/>
<organism evidence="3 4">
    <name type="scientific">Kitasatospora viridis</name>
    <dbReference type="NCBI Taxonomy" id="281105"/>
    <lineage>
        <taxon>Bacteria</taxon>
        <taxon>Bacillati</taxon>
        <taxon>Actinomycetota</taxon>
        <taxon>Actinomycetes</taxon>
        <taxon>Kitasatosporales</taxon>
        <taxon>Streptomycetaceae</taxon>
        <taxon>Kitasatospora</taxon>
    </lineage>
</organism>
<reference evidence="3 4" key="1">
    <citation type="submission" date="2019-06" db="EMBL/GenBank/DDBJ databases">
        <title>Sequencing the genomes of 1000 actinobacteria strains.</title>
        <authorList>
            <person name="Klenk H.-P."/>
        </authorList>
    </citation>
    <scope>NUCLEOTIDE SEQUENCE [LARGE SCALE GENOMIC DNA]</scope>
    <source>
        <strain evidence="3 4">DSM 44826</strain>
    </source>
</reference>
<evidence type="ECO:0000313" key="4">
    <source>
        <dbReference type="Proteomes" id="UP000317940"/>
    </source>
</evidence>
<dbReference type="Proteomes" id="UP000317940">
    <property type="component" value="Unassembled WGS sequence"/>
</dbReference>
<keyword evidence="2" id="KW-0732">Signal</keyword>
<proteinExistence type="predicted"/>
<gene>
    <name evidence="3" type="ORF">FHX73_111230</name>
</gene>
<dbReference type="NCBIfam" id="TIGR04222">
    <property type="entry name" value="near_uncomplex"/>
    <property type="match status" value="1"/>
</dbReference>
<dbReference type="OrthoDB" id="3620552at2"/>
<keyword evidence="1" id="KW-0812">Transmembrane</keyword>
<comment type="caution">
    <text evidence="3">The sequence shown here is derived from an EMBL/GenBank/DDBJ whole genome shotgun (WGS) entry which is preliminary data.</text>
</comment>
<feature type="transmembrane region" description="Helical" evidence="1">
    <location>
        <begin position="152"/>
        <end position="169"/>
    </location>
</feature>
<name>A0A561UDJ9_9ACTN</name>
<keyword evidence="4" id="KW-1185">Reference proteome</keyword>
<keyword evidence="1" id="KW-1133">Transmembrane helix</keyword>
<evidence type="ECO:0000256" key="1">
    <source>
        <dbReference type="SAM" id="Phobius"/>
    </source>
</evidence>
<feature type="chain" id="PRO_5039083402" evidence="2">
    <location>
        <begin position="24"/>
        <end position="255"/>
    </location>
</feature>
<dbReference type="EMBL" id="VIWT01000001">
    <property type="protein sequence ID" value="TWF97450.1"/>
    <property type="molecule type" value="Genomic_DNA"/>
</dbReference>
<dbReference type="InterPro" id="IPR026467">
    <property type="entry name" value="Ser/Gly_Cys_C_dom"/>
</dbReference>
<feature type="signal peptide" evidence="2">
    <location>
        <begin position="1"/>
        <end position="23"/>
    </location>
</feature>